<evidence type="ECO:0000256" key="1">
    <source>
        <dbReference type="SAM" id="SignalP"/>
    </source>
</evidence>
<sequence>MSGVQVLLSIAVVEVYAHMCRTFLDNGSQSNPITKSIRCLRQLVLNHLESNPEAAQAILHDFYVKDFLSGADTQAEDIEVCNEVISILESGRFELRKWILNDPQVIQHIPSDNTDICNWQFGEKEQHKTLGLMWDCRDDVLIYKI</sequence>
<reference evidence="2" key="1">
    <citation type="submission" date="2019-08" db="EMBL/GenBank/DDBJ databases">
        <title>The genome of the North American firefly Photinus pyralis.</title>
        <authorList>
            <consortium name="Photinus pyralis genome working group"/>
            <person name="Fallon T.R."/>
            <person name="Sander Lower S.E."/>
            <person name="Weng J.-K."/>
        </authorList>
    </citation>
    <scope>NUCLEOTIDE SEQUENCE</scope>
    <source>
        <strain evidence="2">TRF0915ILg1</strain>
        <tissue evidence="2">Whole body</tissue>
    </source>
</reference>
<proteinExistence type="predicted"/>
<dbReference type="PANTHER" id="PTHR47331">
    <property type="entry name" value="PHD-TYPE DOMAIN-CONTAINING PROTEIN"/>
    <property type="match status" value="1"/>
</dbReference>
<keyword evidence="1" id="KW-0732">Signal</keyword>
<comment type="caution">
    <text evidence="2">The sequence shown here is derived from an EMBL/GenBank/DDBJ whole genome shotgun (WGS) entry which is preliminary data.</text>
</comment>
<dbReference type="AlphaFoldDB" id="A0A8K0DS58"/>
<organism evidence="2 3">
    <name type="scientific">Ignelater luminosus</name>
    <name type="common">Cucubano</name>
    <name type="synonym">Pyrophorus luminosus</name>
    <dbReference type="NCBI Taxonomy" id="2038154"/>
    <lineage>
        <taxon>Eukaryota</taxon>
        <taxon>Metazoa</taxon>
        <taxon>Ecdysozoa</taxon>
        <taxon>Arthropoda</taxon>
        <taxon>Hexapoda</taxon>
        <taxon>Insecta</taxon>
        <taxon>Pterygota</taxon>
        <taxon>Neoptera</taxon>
        <taxon>Endopterygota</taxon>
        <taxon>Coleoptera</taxon>
        <taxon>Polyphaga</taxon>
        <taxon>Elateriformia</taxon>
        <taxon>Elateroidea</taxon>
        <taxon>Elateridae</taxon>
        <taxon>Agrypninae</taxon>
        <taxon>Pyrophorini</taxon>
        <taxon>Ignelater</taxon>
    </lineage>
</organism>
<evidence type="ECO:0000313" key="2">
    <source>
        <dbReference type="EMBL" id="KAF2905485.1"/>
    </source>
</evidence>
<dbReference type="OrthoDB" id="7990652at2759"/>
<name>A0A8K0DS58_IGNLU</name>
<feature type="signal peptide" evidence="1">
    <location>
        <begin position="1"/>
        <end position="17"/>
    </location>
</feature>
<dbReference type="Proteomes" id="UP000801492">
    <property type="component" value="Unassembled WGS sequence"/>
</dbReference>
<feature type="chain" id="PRO_5035438520" evidence="1">
    <location>
        <begin position="18"/>
        <end position="145"/>
    </location>
</feature>
<dbReference type="EMBL" id="VTPC01000524">
    <property type="protein sequence ID" value="KAF2905485.1"/>
    <property type="molecule type" value="Genomic_DNA"/>
</dbReference>
<protein>
    <submittedName>
        <fullName evidence="2">Uncharacterized protein</fullName>
    </submittedName>
</protein>
<gene>
    <name evidence="2" type="ORF">ILUMI_00690</name>
</gene>
<evidence type="ECO:0000313" key="3">
    <source>
        <dbReference type="Proteomes" id="UP000801492"/>
    </source>
</evidence>
<keyword evidence="3" id="KW-1185">Reference proteome</keyword>
<accession>A0A8K0DS58</accession>